<feature type="transmembrane region" description="Helical" evidence="1">
    <location>
        <begin position="56"/>
        <end position="77"/>
    </location>
</feature>
<gene>
    <name evidence="2" type="primary">hpsA</name>
    <name evidence="2" type="ORF">K2F26_12600</name>
</gene>
<keyword evidence="1" id="KW-1133">Transmembrane helix</keyword>
<dbReference type="Proteomes" id="UP000826540">
    <property type="component" value="Chromosome"/>
</dbReference>
<dbReference type="InterPro" id="IPR049774">
    <property type="entry name" value="EPS_HpsA-like"/>
</dbReference>
<evidence type="ECO:0000256" key="1">
    <source>
        <dbReference type="SAM" id="Phobius"/>
    </source>
</evidence>
<evidence type="ECO:0000313" key="2">
    <source>
        <dbReference type="EMBL" id="QYX29830.1"/>
    </source>
</evidence>
<keyword evidence="1" id="KW-0812">Transmembrane</keyword>
<organism evidence="2 3">
    <name type="scientific">Sphaerospermopsis torques-reginae ITEP-024</name>
    <dbReference type="NCBI Taxonomy" id="984208"/>
    <lineage>
        <taxon>Bacteria</taxon>
        <taxon>Bacillati</taxon>
        <taxon>Cyanobacteriota</taxon>
        <taxon>Cyanophyceae</taxon>
        <taxon>Nostocales</taxon>
        <taxon>Aphanizomenonaceae</taxon>
        <taxon>Sphaerospermopsis</taxon>
        <taxon>Sphaerospermopsis torques-reginae</taxon>
    </lineage>
</organism>
<dbReference type="NCBIfam" id="NF038301">
    <property type="entry name" value="EPS_HpsA"/>
    <property type="match status" value="1"/>
</dbReference>
<dbReference type="EMBL" id="CP080598">
    <property type="protein sequence ID" value="QYX29830.1"/>
    <property type="molecule type" value="Genomic_DNA"/>
</dbReference>
<reference evidence="2 3" key="1">
    <citation type="journal article" date="2022" name="J. Am. Chem. Soc.">
        <title>Biosynthesis of Guanitoxin Enables Global Environmental Detection in Freshwater Cyanobacteria.</title>
        <authorList>
            <person name="Lima S.T."/>
            <person name="Fallon T.R."/>
            <person name="Cordoza J.L."/>
            <person name="Chekan J.R."/>
            <person name="Delbaje E."/>
            <person name="Hopiavuori A.R."/>
            <person name="Alvarenga D.O."/>
            <person name="Wood S.M."/>
            <person name="Luhavaya H."/>
            <person name="Baumgartner J.T."/>
            <person name="Dorr F.A."/>
            <person name="Etchegaray A."/>
            <person name="Pinto E."/>
            <person name="McKinnie S.M.K."/>
            <person name="Fiore M.F."/>
            <person name="Moore B.S."/>
        </authorList>
    </citation>
    <scope>NUCLEOTIDE SEQUENCE [LARGE SCALE GENOMIC DNA]</scope>
    <source>
        <strain evidence="2 3">ITEP-024</strain>
    </source>
</reference>
<evidence type="ECO:0000313" key="3">
    <source>
        <dbReference type="Proteomes" id="UP000826540"/>
    </source>
</evidence>
<protein>
    <submittedName>
        <fullName evidence="2">Hormogonium polysaccharide biosynthesis protein HpsA</fullName>
    </submittedName>
</protein>
<keyword evidence="3" id="KW-1185">Reference proteome</keyword>
<accession>A0ABX8WTV4</accession>
<proteinExistence type="predicted"/>
<name>A0ABX8WTV4_9CYAN</name>
<keyword evidence="1" id="KW-0472">Membrane</keyword>
<sequence>MTKTYQPTKVIIRIAKKMILKCSRAIKSRAIKKTISRLLKAIFGNKKRRNSTNSGFVLPTVTMVSMVVVLLTLAIMIRSFERSKHASNVRVNQTVINAAMPAIDRGRAKINKLFQDQRISRSLPSDQDLDQLLTEHINEYTFGDETPLELNINNNQPLKTAWKYPVDTNNNGKFDSYTLYAIYYRNPPKNNDNNQYIRTRNTLEARSTPINHSDLTSKCHLIFGTNPKLVDINGWFKMGGKMKKALFVYTITFPITSTITFPITSTNNIASDQAKNYEMYQGNQSFSALEYQQDREQILPTNHAIIYEDDLEITPNEDFKINGRIFTNGNFLTGGKSAHVRLYQVSSPNSCFYEADNSKIIVGGNLGAGGFTDDSDLGTATTVDLFKDKNTNPENVTGYNPQITTNKSVTNAPKDLAYNSLAYAKRINKLVDAQFANSLTTDPQEVKDGIEKQQRQLDTGYTTDKYDNIRRHQLELYFRRRTRRVPFAEVAFGDEENDANSGGKLQGSGDTLRPIDKWSYPYDSDGITGSGYSQITLNITGSSHKPLATEPIDKLQKELANVEQYLGDRTIVANNLPEQWWDKETKQFRGANIDDTQELEGINWDLSHKPTPRTRRTSLQILADLAATERDGDWEYAAAQVPKNREQENLVGGLRVVTGAGIYLPRNDTANSTNFTAASTKIWSDMLPVPKEQAQPPTSTTFNPYSIYDSSLNFHLPQMLGSDITTPYLKMRATVVYHYKSANYSQKHPRPLACISSFYIPTNSTTAKNIGTLPDALGIEKDVNGLSNNGIVYTPPNKSASSYNNLLNYQASLQYPNGRWVNEPLRKALGKTESDRTISEHSAIDAALCALQIMDGSISPVTDTPPIPHGAIKEIAFLDSRQVKANQTSSIDADLSYNLPLQDRQPLEIRTTVIDLNQLRTTPIGSEYLLPNSGIIYATRDDALADMSAGTSAAAKLESPVDYKLDSTRRPNGIMIMTSDGSATKLFRGTNNTYIPGAKGLIFASNLPVYIKGDFNKHTQTEFTTELASDWSNFYTRNEANNNFACRPGDPKRPNCQSGDEWRNAVVLADSITLLSDNFRFGFRDEGDYDWNNNIGDSDSLKNRPVPFKYNAYAPTVTKNYNSEGIPNVDLDPNTSGIQGSSYFHNFVTPIVKQIQAREFLFEVCAVPDIEFCNNDPKQWVITSVPYNSYDSKSQNSWRNGGNIDGLSMSAIKTGSLGYANKPSNGWDAQNLPKRIAFKRDIDTGELITPLALYGVNDKNEIEAFPVSGSTLPRLAKDDKGNTFLIPWLKVDENGNWQPVLQIKQPFATPDDPNNTNSITTGSHNYWLQVATENTFNLIIATGDNPGRPTEDNGGLPNLVRFLENWHPGGNAIPMKINGAFIQMKRSAYATGTYSTAINTQSSEFLYKISLNNGMSSGHLPPKREWSYDVGILSQVPDLFSQKLVTMSNNLPNEYFREVSRDDDWIETLLCAKTATGTYAVDQDQRPDCD</sequence>